<dbReference type="SUPFAM" id="SSF56672">
    <property type="entry name" value="DNA/RNA polymerases"/>
    <property type="match status" value="1"/>
</dbReference>
<dbReference type="GO" id="GO:0016787">
    <property type="term" value="F:hydrolase activity"/>
    <property type="evidence" value="ECO:0007669"/>
    <property type="project" value="UniProtKB-KW"/>
</dbReference>
<accession>A0A8S9YK72</accession>
<evidence type="ECO:0000256" key="6">
    <source>
        <dbReference type="ARBA" id="ARBA00022918"/>
    </source>
</evidence>
<keyword evidence="3" id="KW-0540">Nuclease</keyword>
<dbReference type="OrthoDB" id="6731322at2759"/>
<dbReference type="GO" id="GO:0004519">
    <property type="term" value="F:endonuclease activity"/>
    <property type="evidence" value="ECO:0007669"/>
    <property type="project" value="UniProtKB-KW"/>
</dbReference>
<protein>
    <recommendedName>
        <fullName evidence="7">Reverse transcriptase RNase H-like domain-containing protein</fullName>
    </recommendedName>
</protein>
<keyword evidence="5" id="KW-0378">Hydrolase</keyword>
<sequence>MDVAHKAEKFVLDTDASSVSTGAVLPQEAPEGEVVTAYASRCLDTCEGTYSTTHPELPALIHFLKHFWPYLLGKPFKVRTVYQSLQ</sequence>
<organism evidence="8 9">
    <name type="scientific">Paragonimus skrjabini miyazakii</name>
    <dbReference type="NCBI Taxonomy" id="59628"/>
    <lineage>
        <taxon>Eukaryota</taxon>
        <taxon>Metazoa</taxon>
        <taxon>Spiralia</taxon>
        <taxon>Lophotrochozoa</taxon>
        <taxon>Platyhelminthes</taxon>
        <taxon>Trematoda</taxon>
        <taxon>Digenea</taxon>
        <taxon>Plagiorchiida</taxon>
        <taxon>Troglotremata</taxon>
        <taxon>Troglotrematidae</taxon>
        <taxon>Paragonimus</taxon>
    </lineage>
</organism>
<evidence type="ECO:0000313" key="8">
    <source>
        <dbReference type="EMBL" id="KAF7240687.1"/>
    </source>
</evidence>
<dbReference type="Gene3D" id="3.10.20.370">
    <property type="match status" value="1"/>
</dbReference>
<evidence type="ECO:0000256" key="2">
    <source>
        <dbReference type="ARBA" id="ARBA00022695"/>
    </source>
</evidence>
<comment type="caution">
    <text evidence="8">The sequence shown here is derived from an EMBL/GenBank/DDBJ whole genome shotgun (WGS) entry which is preliminary data.</text>
</comment>
<dbReference type="EMBL" id="JTDE01007168">
    <property type="protein sequence ID" value="KAF7240687.1"/>
    <property type="molecule type" value="Genomic_DNA"/>
</dbReference>
<gene>
    <name evidence="8" type="ORF">EG68_10671</name>
</gene>
<dbReference type="GO" id="GO:0003964">
    <property type="term" value="F:RNA-directed DNA polymerase activity"/>
    <property type="evidence" value="ECO:0007669"/>
    <property type="project" value="UniProtKB-KW"/>
</dbReference>
<evidence type="ECO:0000313" key="9">
    <source>
        <dbReference type="Proteomes" id="UP000822476"/>
    </source>
</evidence>
<reference evidence="8" key="1">
    <citation type="submission" date="2019-07" db="EMBL/GenBank/DDBJ databases">
        <title>Annotation for the trematode Paragonimus miyazaki's.</title>
        <authorList>
            <person name="Choi Y.-J."/>
        </authorList>
    </citation>
    <scope>NUCLEOTIDE SEQUENCE</scope>
    <source>
        <strain evidence="8">Japan</strain>
    </source>
</reference>
<keyword evidence="6" id="KW-0695">RNA-directed DNA polymerase</keyword>
<feature type="domain" description="Reverse transcriptase RNase H-like" evidence="7">
    <location>
        <begin position="8"/>
        <end position="86"/>
    </location>
</feature>
<dbReference type="Proteomes" id="UP000822476">
    <property type="component" value="Unassembled WGS sequence"/>
</dbReference>
<evidence type="ECO:0000256" key="3">
    <source>
        <dbReference type="ARBA" id="ARBA00022722"/>
    </source>
</evidence>
<keyword evidence="1" id="KW-0808">Transferase</keyword>
<name>A0A8S9YK72_9TREM</name>
<dbReference type="AlphaFoldDB" id="A0A8S9YK72"/>
<evidence type="ECO:0000259" key="7">
    <source>
        <dbReference type="Pfam" id="PF17917"/>
    </source>
</evidence>
<evidence type="ECO:0000256" key="5">
    <source>
        <dbReference type="ARBA" id="ARBA00022801"/>
    </source>
</evidence>
<keyword evidence="4" id="KW-0255">Endonuclease</keyword>
<proteinExistence type="predicted"/>
<dbReference type="InterPro" id="IPR043502">
    <property type="entry name" value="DNA/RNA_pol_sf"/>
</dbReference>
<dbReference type="Pfam" id="PF17917">
    <property type="entry name" value="RT_RNaseH"/>
    <property type="match status" value="1"/>
</dbReference>
<keyword evidence="2" id="KW-0548">Nucleotidyltransferase</keyword>
<evidence type="ECO:0000256" key="1">
    <source>
        <dbReference type="ARBA" id="ARBA00022679"/>
    </source>
</evidence>
<dbReference type="PANTHER" id="PTHR34072">
    <property type="entry name" value="ENZYMATIC POLYPROTEIN-RELATED"/>
    <property type="match status" value="1"/>
</dbReference>
<evidence type="ECO:0000256" key="4">
    <source>
        <dbReference type="ARBA" id="ARBA00022759"/>
    </source>
</evidence>
<keyword evidence="9" id="KW-1185">Reference proteome</keyword>
<dbReference type="InterPro" id="IPR041373">
    <property type="entry name" value="RT_RNaseH"/>
</dbReference>
<dbReference type="FunFam" id="3.10.20.370:FF:000001">
    <property type="entry name" value="Retrovirus-related Pol polyprotein from transposon 17.6-like protein"/>
    <property type="match status" value="1"/>
</dbReference>